<accession>A0A4R4AZF5</accession>
<reference evidence="1 2" key="1">
    <citation type="submission" date="2019-03" db="EMBL/GenBank/DDBJ databases">
        <title>Above-ground endophytic microbial communities from plants in different locations in the United States.</title>
        <authorList>
            <person name="Frank C."/>
        </authorList>
    </citation>
    <scope>NUCLEOTIDE SEQUENCE [LARGE SCALE GENOMIC DNA]</scope>
    <source>
        <strain evidence="1 2">LP_2_YM</strain>
    </source>
</reference>
<comment type="caution">
    <text evidence="1">The sequence shown here is derived from an EMBL/GenBank/DDBJ whole genome shotgun (WGS) entry which is preliminary data.</text>
</comment>
<gene>
    <name evidence="1" type="ORF">EC910_1288</name>
</gene>
<proteinExistence type="predicted"/>
<evidence type="ECO:0000313" key="1">
    <source>
        <dbReference type="EMBL" id="TCW46284.1"/>
    </source>
</evidence>
<name>A0A4R4AZF5_BACTU</name>
<evidence type="ECO:0000313" key="2">
    <source>
        <dbReference type="Proteomes" id="UP000295285"/>
    </source>
</evidence>
<dbReference type="RefSeq" id="WP_165915454.1">
    <property type="nucleotide sequence ID" value="NZ_SMDF01000029.1"/>
</dbReference>
<dbReference type="AlphaFoldDB" id="A0A4R4AZF5"/>
<sequence>MTYDPQEKDLEEIKQRIIEYNLKNFEIKEEKDIALFVREEKKIIAGVTGKTFGN</sequence>
<dbReference type="EMBL" id="SMDG01000028">
    <property type="protein sequence ID" value="TCW46284.1"/>
    <property type="molecule type" value="Genomic_DNA"/>
</dbReference>
<organism evidence="1 2">
    <name type="scientific">Bacillus thuringiensis</name>
    <dbReference type="NCBI Taxonomy" id="1428"/>
    <lineage>
        <taxon>Bacteria</taxon>
        <taxon>Bacillati</taxon>
        <taxon>Bacillota</taxon>
        <taxon>Bacilli</taxon>
        <taxon>Bacillales</taxon>
        <taxon>Bacillaceae</taxon>
        <taxon>Bacillus</taxon>
        <taxon>Bacillus cereus group</taxon>
    </lineage>
</organism>
<protein>
    <submittedName>
        <fullName evidence="1">Uncharacterized protein</fullName>
    </submittedName>
</protein>
<dbReference type="Proteomes" id="UP000295285">
    <property type="component" value="Unassembled WGS sequence"/>
</dbReference>